<evidence type="ECO:0000313" key="2">
    <source>
        <dbReference type="Proteomes" id="UP000886998"/>
    </source>
</evidence>
<protein>
    <submittedName>
        <fullName evidence="1">Uncharacterized protein</fullName>
    </submittedName>
</protein>
<keyword evidence="2" id="KW-1185">Reference proteome</keyword>
<feature type="non-terminal residue" evidence="1">
    <location>
        <position position="1"/>
    </location>
</feature>
<dbReference type="EMBL" id="BMAV01016241">
    <property type="protein sequence ID" value="GFY66789.1"/>
    <property type="molecule type" value="Genomic_DNA"/>
</dbReference>
<evidence type="ECO:0000313" key="1">
    <source>
        <dbReference type="EMBL" id="GFY66789.1"/>
    </source>
</evidence>
<comment type="caution">
    <text evidence="1">The sequence shown here is derived from an EMBL/GenBank/DDBJ whole genome shotgun (WGS) entry which is preliminary data.</text>
</comment>
<dbReference type="Proteomes" id="UP000886998">
    <property type="component" value="Unassembled WGS sequence"/>
</dbReference>
<accession>A0A8X6Y8H0</accession>
<dbReference type="AlphaFoldDB" id="A0A8X6Y8H0"/>
<name>A0A8X6Y8H0_9ARAC</name>
<organism evidence="1 2">
    <name type="scientific">Trichonephila inaurata madagascariensis</name>
    <dbReference type="NCBI Taxonomy" id="2747483"/>
    <lineage>
        <taxon>Eukaryota</taxon>
        <taxon>Metazoa</taxon>
        <taxon>Ecdysozoa</taxon>
        <taxon>Arthropoda</taxon>
        <taxon>Chelicerata</taxon>
        <taxon>Arachnida</taxon>
        <taxon>Araneae</taxon>
        <taxon>Araneomorphae</taxon>
        <taxon>Entelegynae</taxon>
        <taxon>Araneoidea</taxon>
        <taxon>Nephilidae</taxon>
        <taxon>Trichonephila</taxon>
        <taxon>Trichonephila inaurata</taxon>
    </lineage>
</organism>
<sequence>MRTAGGCTWGRSHVTYRCAMVFFISAARLSPEIRISGDRSGSRIRENNKKRLSGTKALYTAL</sequence>
<proteinExistence type="predicted"/>
<reference evidence="1" key="1">
    <citation type="submission" date="2020-08" db="EMBL/GenBank/DDBJ databases">
        <title>Multicomponent nature underlies the extraordinary mechanical properties of spider dragline silk.</title>
        <authorList>
            <person name="Kono N."/>
            <person name="Nakamura H."/>
            <person name="Mori M."/>
            <person name="Yoshida Y."/>
            <person name="Ohtoshi R."/>
            <person name="Malay A.D."/>
            <person name="Moran D.A.P."/>
            <person name="Tomita M."/>
            <person name="Numata K."/>
            <person name="Arakawa K."/>
        </authorList>
    </citation>
    <scope>NUCLEOTIDE SEQUENCE</scope>
</reference>
<gene>
    <name evidence="1" type="ORF">TNIN_321131</name>
</gene>